<keyword evidence="1" id="KW-0175">Coiled coil</keyword>
<dbReference type="Proteomes" id="UP000887560">
    <property type="component" value="Unplaced"/>
</dbReference>
<protein>
    <submittedName>
        <fullName evidence="4">Uncharacterized protein</fullName>
    </submittedName>
</protein>
<accession>A0A915PAA7</accession>
<dbReference type="WBParaSite" id="scf7180000423559.g11278">
    <property type="protein sequence ID" value="scf7180000423559.g11278"/>
    <property type="gene ID" value="scf7180000423559.g11278"/>
</dbReference>
<dbReference type="AlphaFoldDB" id="A0A915PAA7"/>
<name>A0A915PAA7_9BILA</name>
<keyword evidence="3" id="KW-1185">Reference proteome</keyword>
<evidence type="ECO:0000256" key="2">
    <source>
        <dbReference type="SAM" id="MobiDB-lite"/>
    </source>
</evidence>
<reference evidence="4" key="1">
    <citation type="submission" date="2022-11" db="UniProtKB">
        <authorList>
            <consortium name="WormBaseParasite"/>
        </authorList>
    </citation>
    <scope>IDENTIFICATION</scope>
</reference>
<feature type="coiled-coil region" evidence="1">
    <location>
        <begin position="242"/>
        <end position="287"/>
    </location>
</feature>
<proteinExistence type="predicted"/>
<organism evidence="3 4">
    <name type="scientific">Meloidogyne floridensis</name>
    <dbReference type="NCBI Taxonomy" id="298350"/>
    <lineage>
        <taxon>Eukaryota</taxon>
        <taxon>Metazoa</taxon>
        <taxon>Ecdysozoa</taxon>
        <taxon>Nematoda</taxon>
        <taxon>Chromadorea</taxon>
        <taxon>Rhabditida</taxon>
        <taxon>Tylenchina</taxon>
        <taxon>Tylenchomorpha</taxon>
        <taxon>Tylenchoidea</taxon>
        <taxon>Meloidogynidae</taxon>
        <taxon>Meloidogyninae</taxon>
        <taxon>Meloidogyne</taxon>
    </lineage>
</organism>
<feature type="coiled-coil region" evidence="1">
    <location>
        <begin position="40"/>
        <end position="74"/>
    </location>
</feature>
<feature type="coiled-coil region" evidence="1">
    <location>
        <begin position="159"/>
        <end position="207"/>
    </location>
</feature>
<sequence length="337" mass="38306">MGGSSSSCSSYQRTQARNGEDFKDKVVKISDRIKKIEPMIQNGTVDHYELENQVEQLEIENRQLQEASERCSGNSGLSSAAEAINEAVREIARAVGRGIGYCARSVLDVIARAIRGIGDVIVRALSAIGNFISSCLKAIGNMLSRFFNWIGSCLKFLAKEEILKVLDELNNRLIAKETELHNLIESNSKLLQRIEQLEESNRKLRNKINKGSSFWKDLFGNLTIKDGSWSLVTSKENICKKTDEIEHRANILEKALQEQEEIRTKAEERIEAIIITQQNNKKQLKNKIKKEESFWKYLTNFFSSACNVENKESEATQNNEESKSKKDVLEKEIKDKK</sequence>
<evidence type="ECO:0000313" key="4">
    <source>
        <dbReference type="WBParaSite" id="scf7180000423559.g11278"/>
    </source>
</evidence>
<evidence type="ECO:0000256" key="1">
    <source>
        <dbReference type="SAM" id="Coils"/>
    </source>
</evidence>
<feature type="region of interest" description="Disordered" evidence="2">
    <location>
        <begin position="311"/>
        <end position="337"/>
    </location>
</feature>
<evidence type="ECO:0000313" key="3">
    <source>
        <dbReference type="Proteomes" id="UP000887560"/>
    </source>
</evidence>